<dbReference type="EMBL" id="JAPWDV010000001">
    <property type="protein sequence ID" value="KAJ6225009.1"/>
    <property type="molecule type" value="Genomic_DNA"/>
</dbReference>
<name>A0A9Q0RSN1_BLOTA</name>
<reference evidence="1" key="1">
    <citation type="submission" date="2022-12" db="EMBL/GenBank/DDBJ databases">
        <title>Genome assemblies of Blomia tropicalis.</title>
        <authorList>
            <person name="Cui Y."/>
        </authorList>
    </citation>
    <scope>NUCLEOTIDE SEQUENCE</scope>
    <source>
        <tissue evidence="1">Adult mites</tissue>
    </source>
</reference>
<evidence type="ECO:0000313" key="1">
    <source>
        <dbReference type="EMBL" id="KAJ6225009.1"/>
    </source>
</evidence>
<comment type="caution">
    <text evidence="1">The sequence shown here is derived from an EMBL/GenBank/DDBJ whole genome shotgun (WGS) entry which is preliminary data.</text>
</comment>
<protein>
    <submittedName>
        <fullName evidence="1">Uncharacterized protein</fullName>
    </submittedName>
</protein>
<evidence type="ECO:0000313" key="2">
    <source>
        <dbReference type="Proteomes" id="UP001142055"/>
    </source>
</evidence>
<proteinExistence type="predicted"/>
<gene>
    <name evidence="1" type="ORF">RDWZM_003554</name>
</gene>
<dbReference type="Proteomes" id="UP001142055">
    <property type="component" value="Chromosome 1"/>
</dbReference>
<accession>A0A9Q0RSN1</accession>
<dbReference type="AlphaFoldDB" id="A0A9Q0RSN1"/>
<sequence>MIVYNNWQLESVEIRLPSSARVVRFRIIRIVVHFRIHANWHPLCSTIAPLHRSVVQKVSAGNRISRTPEFALYCVLLIYCRFPFIFRIHYDTKFVSVYRSIPEMTIKTFPIGIDCIRM</sequence>
<organism evidence="1 2">
    <name type="scientific">Blomia tropicalis</name>
    <name type="common">Mite</name>
    <dbReference type="NCBI Taxonomy" id="40697"/>
    <lineage>
        <taxon>Eukaryota</taxon>
        <taxon>Metazoa</taxon>
        <taxon>Ecdysozoa</taxon>
        <taxon>Arthropoda</taxon>
        <taxon>Chelicerata</taxon>
        <taxon>Arachnida</taxon>
        <taxon>Acari</taxon>
        <taxon>Acariformes</taxon>
        <taxon>Sarcoptiformes</taxon>
        <taxon>Astigmata</taxon>
        <taxon>Glycyphagoidea</taxon>
        <taxon>Echimyopodidae</taxon>
        <taxon>Blomia</taxon>
    </lineage>
</organism>
<keyword evidence="2" id="KW-1185">Reference proteome</keyword>